<keyword evidence="2" id="KW-1185">Reference proteome</keyword>
<dbReference type="OrthoDB" id="9816539at2"/>
<comment type="caution">
    <text evidence="1">The sequence shown here is derived from an EMBL/GenBank/DDBJ whole genome shotgun (WGS) entry which is preliminary data.</text>
</comment>
<dbReference type="AlphaFoldDB" id="A0A3D9SRT5"/>
<gene>
    <name evidence="1" type="ORF">DFJ69_4018</name>
</gene>
<reference evidence="1 2" key="1">
    <citation type="submission" date="2018-08" db="EMBL/GenBank/DDBJ databases">
        <title>Sequencing the genomes of 1000 actinobacteria strains.</title>
        <authorList>
            <person name="Klenk H.-P."/>
        </authorList>
    </citation>
    <scope>NUCLEOTIDE SEQUENCE [LARGE SCALE GENOMIC DNA]</scope>
    <source>
        <strain evidence="1 2">DSM 43927</strain>
    </source>
</reference>
<dbReference type="RefSeq" id="WP_116023970.1">
    <property type="nucleotide sequence ID" value="NZ_QTTT01000001.1"/>
</dbReference>
<protein>
    <submittedName>
        <fullName evidence="1">Uncharacterized protein UPF0158</fullName>
    </submittedName>
</protein>
<evidence type="ECO:0000313" key="1">
    <source>
        <dbReference type="EMBL" id="REE98528.1"/>
    </source>
</evidence>
<name>A0A3D9SRT5_9ACTN</name>
<dbReference type="Proteomes" id="UP000256661">
    <property type="component" value="Unassembled WGS sequence"/>
</dbReference>
<dbReference type="EMBL" id="QTTT01000001">
    <property type="protein sequence ID" value="REE98528.1"/>
    <property type="molecule type" value="Genomic_DNA"/>
</dbReference>
<accession>A0A3D9SRT5</accession>
<evidence type="ECO:0000313" key="2">
    <source>
        <dbReference type="Proteomes" id="UP000256661"/>
    </source>
</evidence>
<sequence length="243" mass="26404">MNTWDGASLERLRAAVHRRDGAEGVRLLAEYPPGPVLQYAGDVLVAALGAGVPEAGPLARQCLEALTARALPGDAELADDLAAALGLRPPPEGHAVPVDLGELGSELDAEPEGEMEGEVYVVDLRHGDVLSVGELNGEDTGEVEPAFDESDERYDAARWLPFWPDRANAERDMADFAAAVADEALRPALAAALAGRWPYRRFLEAIRDTPDDTRWLLFREERRRGRARAWLAAHGYRPGPRGL</sequence>
<organism evidence="1 2">
    <name type="scientific">Thermomonospora umbrina</name>
    <dbReference type="NCBI Taxonomy" id="111806"/>
    <lineage>
        <taxon>Bacteria</taxon>
        <taxon>Bacillati</taxon>
        <taxon>Actinomycetota</taxon>
        <taxon>Actinomycetes</taxon>
        <taxon>Streptosporangiales</taxon>
        <taxon>Thermomonosporaceae</taxon>
        <taxon>Thermomonospora</taxon>
    </lineage>
</organism>
<proteinExistence type="predicted"/>